<sequence length="325" mass="34767">MAPATGATDMRVRHARGQSLVETALGVMVFVTILLFGIYFAEVGALTLKVQEAANFAMWNATGRVMHDPQDNEWGRRGTVLAAEAEANGRYADFDGRQRMGRTGVAVQQAIARAQPIQVDCRPELPGTVRGLSMADAAPGLAGTITMGTQGMGCTASSSIRGVRIGRYLENGREGFFKVSQRRAADAFTVCAAGRASGGRCTARFGMLLDDWGLGGVEEGRACALNINGARRCANPDYYEWAQRVYRANGAGGNAGSALAAITGAAGVNEDQFFMSFRGEEDNYEENLGSTHAGGQTRWEVTPFDAPNIRSYNVGRANHWLGVPR</sequence>
<name>A0A7Y4MTY3_MYXXA</name>
<reference evidence="2 3" key="1">
    <citation type="submission" date="2020-05" db="EMBL/GenBank/DDBJ databases">
        <authorList>
            <person name="Whitworth D."/>
        </authorList>
    </citation>
    <scope>NUCLEOTIDE SEQUENCE [LARGE SCALE GENOMIC DNA]</scope>
    <source>
        <strain evidence="2 3">AM005</strain>
    </source>
</reference>
<proteinExistence type="predicted"/>
<protein>
    <recommendedName>
        <fullName evidence="4">Pilus assembly protein</fullName>
    </recommendedName>
</protein>
<dbReference type="EMBL" id="JABFNT010000113">
    <property type="protein sequence ID" value="NOJ82109.1"/>
    <property type="molecule type" value="Genomic_DNA"/>
</dbReference>
<evidence type="ECO:0000256" key="1">
    <source>
        <dbReference type="SAM" id="Phobius"/>
    </source>
</evidence>
<gene>
    <name evidence="2" type="ORF">HNV28_27920</name>
</gene>
<keyword evidence="1" id="KW-0472">Membrane</keyword>
<dbReference type="Proteomes" id="UP000533080">
    <property type="component" value="Unassembled WGS sequence"/>
</dbReference>
<dbReference type="AlphaFoldDB" id="A0A7Y4MTY3"/>
<evidence type="ECO:0000313" key="2">
    <source>
        <dbReference type="EMBL" id="NOJ82109.1"/>
    </source>
</evidence>
<comment type="caution">
    <text evidence="2">The sequence shown here is derived from an EMBL/GenBank/DDBJ whole genome shotgun (WGS) entry which is preliminary data.</text>
</comment>
<keyword evidence="1" id="KW-1133">Transmembrane helix</keyword>
<accession>A0A7Y4MTY3</accession>
<evidence type="ECO:0008006" key="4">
    <source>
        <dbReference type="Google" id="ProtNLM"/>
    </source>
</evidence>
<keyword evidence="1" id="KW-0812">Transmembrane</keyword>
<organism evidence="2 3">
    <name type="scientific">Myxococcus xanthus</name>
    <dbReference type="NCBI Taxonomy" id="34"/>
    <lineage>
        <taxon>Bacteria</taxon>
        <taxon>Pseudomonadati</taxon>
        <taxon>Myxococcota</taxon>
        <taxon>Myxococcia</taxon>
        <taxon>Myxococcales</taxon>
        <taxon>Cystobacterineae</taxon>
        <taxon>Myxococcaceae</taxon>
        <taxon>Myxococcus</taxon>
    </lineage>
</organism>
<evidence type="ECO:0000313" key="3">
    <source>
        <dbReference type="Proteomes" id="UP000533080"/>
    </source>
</evidence>
<feature type="transmembrane region" description="Helical" evidence="1">
    <location>
        <begin position="20"/>
        <end position="41"/>
    </location>
</feature>